<sequence length="145" mass="15676">MLQVRLPGSNPFQIAVSESTTESARPLRVAVADDEAELRIYFARALPHLGYTVTKIVATGEELVKQCQRSPPEVVICDVQLAGISGPEAVATIREQFSIAAVYITENSHEDKAASAAAYCGILTKPFRMHDLTPAIQRAVAERPG</sequence>
<dbReference type="InterPro" id="IPR011006">
    <property type="entry name" value="CheY-like_superfamily"/>
</dbReference>
<dbReference type="SUPFAM" id="SSF52172">
    <property type="entry name" value="CheY-like"/>
    <property type="match status" value="1"/>
</dbReference>
<dbReference type="InterPro" id="IPR050595">
    <property type="entry name" value="Bact_response_regulator"/>
</dbReference>
<dbReference type="Gene3D" id="3.40.50.2300">
    <property type="match status" value="1"/>
</dbReference>
<feature type="domain" description="Response regulatory" evidence="3">
    <location>
        <begin position="28"/>
        <end position="140"/>
    </location>
</feature>
<dbReference type="EMBL" id="CP017641">
    <property type="protein sequence ID" value="APZ94936.1"/>
    <property type="molecule type" value="Genomic_DNA"/>
</dbReference>
<name>A0A1P8WLK8_9PLAN</name>
<dbReference type="SMART" id="SM00448">
    <property type="entry name" value="REC"/>
    <property type="match status" value="1"/>
</dbReference>
<dbReference type="RefSeq" id="WP_158521105.1">
    <property type="nucleotide sequence ID" value="NZ_CP017641.1"/>
</dbReference>
<protein>
    <submittedName>
        <fullName evidence="4">Putative transcriptional regulatory protein pdtaR</fullName>
    </submittedName>
</protein>
<gene>
    <name evidence="4" type="primary">pdtaR</name>
    <name evidence="4" type="ORF">Fuma_04587</name>
</gene>
<dbReference type="InterPro" id="IPR001789">
    <property type="entry name" value="Sig_transdc_resp-reg_receiver"/>
</dbReference>
<proteinExistence type="predicted"/>
<dbReference type="AlphaFoldDB" id="A0A1P8WLK8"/>
<feature type="modified residue" description="4-aspartylphosphate" evidence="2">
    <location>
        <position position="78"/>
    </location>
</feature>
<dbReference type="KEGG" id="fmr:Fuma_04587"/>
<dbReference type="PANTHER" id="PTHR44591">
    <property type="entry name" value="STRESS RESPONSE REGULATOR PROTEIN 1"/>
    <property type="match status" value="1"/>
</dbReference>
<dbReference type="GO" id="GO:0000160">
    <property type="term" value="P:phosphorelay signal transduction system"/>
    <property type="evidence" value="ECO:0007669"/>
    <property type="project" value="InterPro"/>
</dbReference>
<accession>A0A1P8WLK8</accession>
<evidence type="ECO:0000259" key="3">
    <source>
        <dbReference type="PROSITE" id="PS50110"/>
    </source>
</evidence>
<keyword evidence="1 2" id="KW-0597">Phosphoprotein</keyword>
<evidence type="ECO:0000313" key="4">
    <source>
        <dbReference type="EMBL" id="APZ94936.1"/>
    </source>
</evidence>
<dbReference type="OrthoDB" id="9779069at2"/>
<dbReference type="PANTHER" id="PTHR44591:SF3">
    <property type="entry name" value="RESPONSE REGULATORY DOMAIN-CONTAINING PROTEIN"/>
    <property type="match status" value="1"/>
</dbReference>
<organism evidence="4 5">
    <name type="scientific">Fuerstiella marisgermanici</name>
    <dbReference type="NCBI Taxonomy" id="1891926"/>
    <lineage>
        <taxon>Bacteria</taxon>
        <taxon>Pseudomonadati</taxon>
        <taxon>Planctomycetota</taxon>
        <taxon>Planctomycetia</taxon>
        <taxon>Planctomycetales</taxon>
        <taxon>Planctomycetaceae</taxon>
        <taxon>Fuerstiella</taxon>
    </lineage>
</organism>
<reference evidence="4 5" key="1">
    <citation type="journal article" date="2016" name="Front. Microbiol.">
        <title>Fuerstia marisgermanicae gen. nov., sp. nov., an Unusual Member of the Phylum Planctomycetes from the German Wadden Sea.</title>
        <authorList>
            <person name="Kohn T."/>
            <person name="Heuer A."/>
            <person name="Jogler M."/>
            <person name="Vollmers J."/>
            <person name="Boedeker C."/>
            <person name="Bunk B."/>
            <person name="Rast P."/>
            <person name="Borchert D."/>
            <person name="Glockner I."/>
            <person name="Freese H.M."/>
            <person name="Klenk H.P."/>
            <person name="Overmann J."/>
            <person name="Kaster A.K."/>
            <person name="Rohde M."/>
            <person name="Wiegand S."/>
            <person name="Jogler C."/>
        </authorList>
    </citation>
    <scope>NUCLEOTIDE SEQUENCE [LARGE SCALE GENOMIC DNA]</scope>
    <source>
        <strain evidence="4 5">NH11</strain>
    </source>
</reference>
<dbReference type="PROSITE" id="PS50110">
    <property type="entry name" value="RESPONSE_REGULATORY"/>
    <property type="match status" value="1"/>
</dbReference>
<evidence type="ECO:0000256" key="2">
    <source>
        <dbReference type="PROSITE-ProRule" id="PRU00169"/>
    </source>
</evidence>
<evidence type="ECO:0000313" key="5">
    <source>
        <dbReference type="Proteomes" id="UP000187735"/>
    </source>
</evidence>
<keyword evidence="5" id="KW-1185">Reference proteome</keyword>
<dbReference type="Pfam" id="PF00072">
    <property type="entry name" value="Response_reg"/>
    <property type="match status" value="1"/>
</dbReference>
<evidence type="ECO:0000256" key="1">
    <source>
        <dbReference type="ARBA" id="ARBA00022553"/>
    </source>
</evidence>
<dbReference type="Proteomes" id="UP000187735">
    <property type="component" value="Chromosome"/>
</dbReference>
<dbReference type="STRING" id="1891926.Fuma_04587"/>